<name>A0ABX4J4J1_9HYPH</name>
<organism evidence="1 2">
    <name type="scientific">Rhizobium anhuiense</name>
    <dbReference type="NCBI Taxonomy" id="1184720"/>
    <lineage>
        <taxon>Bacteria</taxon>
        <taxon>Pseudomonadati</taxon>
        <taxon>Pseudomonadota</taxon>
        <taxon>Alphaproteobacteria</taxon>
        <taxon>Hyphomicrobiales</taxon>
        <taxon>Rhizobiaceae</taxon>
        <taxon>Rhizobium/Agrobacterium group</taxon>
        <taxon>Rhizobium</taxon>
    </lineage>
</organism>
<proteinExistence type="predicted"/>
<comment type="caution">
    <text evidence="1">The sequence shown here is derived from an EMBL/GenBank/DDBJ whole genome shotgun (WGS) entry which is preliminary data.</text>
</comment>
<dbReference type="Proteomes" id="UP000219972">
    <property type="component" value="Unassembled WGS sequence"/>
</dbReference>
<reference evidence="1 2" key="1">
    <citation type="submission" date="2017-09" db="EMBL/GenBank/DDBJ databases">
        <title>Comparative genomics of rhizobia isolated from Phaseolus vulgaris in China.</title>
        <authorList>
            <person name="Tong W."/>
        </authorList>
    </citation>
    <scope>NUCLEOTIDE SEQUENCE [LARGE SCALE GENOMIC DNA]</scope>
    <source>
        <strain evidence="1 2">Y27</strain>
    </source>
</reference>
<protein>
    <submittedName>
        <fullName evidence="1">Uncharacterized protein</fullName>
    </submittedName>
</protein>
<dbReference type="EMBL" id="NWSL01000014">
    <property type="protein sequence ID" value="PDS49715.1"/>
    <property type="molecule type" value="Genomic_DNA"/>
</dbReference>
<keyword evidence="2" id="KW-1185">Reference proteome</keyword>
<evidence type="ECO:0000313" key="2">
    <source>
        <dbReference type="Proteomes" id="UP000219972"/>
    </source>
</evidence>
<sequence length="67" mass="7916">MAFLLIDNHEVGTQLDLKQKQKLVHIAIEAVAPRLRPEAWIRWIQWVEVAKIFLIKTVDERVNVAWQ</sequence>
<gene>
    <name evidence="1" type="ORF">CO662_21815</name>
</gene>
<evidence type="ECO:0000313" key="1">
    <source>
        <dbReference type="EMBL" id="PDS49715.1"/>
    </source>
</evidence>
<accession>A0ABX4J4J1</accession>